<dbReference type="Pfam" id="PF00884">
    <property type="entry name" value="Sulfatase"/>
    <property type="match status" value="1"/>
</dbReference>
<feature type="region of interest" description="Disordered" evidence="1">
    <location>
        <begin position="464"/>
        <end position="487"/>
    </location>
</feature>
<dbReference type="Proteomes" id="UP001250932">
    <property type="component" value="Unassembled WGS sequence"/>
</dbReference>
<evidence type="ECO:0000313" key="3">
    <source>
        <dbReference type="EMBL" id="MDT7040988.1"/>
    </source>
</evidence>
<dbReference type="Gene3D" id="3.40.720.10">
    <property type="entry name" value="Alkaline Phosphatase, subunit A"/>
    <property type="match status" value="1"/>
</dbReference>
<dbReference type="PANTHER" id="PTHR43751:SF3">
    <property type="entry name" value="SULFATASE N-TERMINAL DOMAIN-CONTAINING PROTEIN"/>
    <property type="match status" value="1"/>
</dbReference>
<dbReference type="RefSeq" id="WP_313831347.1">
    <property type="nucleotide sequence ID" value="NZ_JAQOUE010000001.1"/>
</dbReference>
<evidence type="ECO:0000313" key="4">
    <source>
        <dbReference type="Proteomes" id="UP001250932"/>
    </source>
</evidence>
<sequence length="487" mass="55205">MIIEYQAIKTLPAPVSQQTPNVLFIVLDTVRAQSLSLYGYDRETTPRLKDFAATGARFDQALSTAPWTLPSHGSMFTGYHGHELSTNWRVPLDATYPTLAEELRNAGYLTAGFVANLEYCSYVYGINRGFIHYEDFEFSLGELAVSASLIRSIFGIPNERWFTYYELLNRKKAPDINRAFLDWLPQAKEEGRPFFAFLNYFDAHEPYLPPAPYKGMFGKDVDTLPFADLWKNYTPAEAERLQNLYDGAIAFLDFQIGELLDQLRSDGILENTIVIITSDHGEEFSEHGIPSHGHSLYGPSLNVPLIISFPPKVPRGKIVTEWVSLRDLPATIADLTNLQNPGTDQTFPGYSLARYWNDKSIQKDFPPITDPILSELRYAMYLPEWHPVSKGDMKSMVIQDLHYILRGDGKEEIYDLRKDPWETRDLSETVSGQALAACLRKQLDTTISSNTKRANLVSTIQNPDQLPLHHENSPHSCKELINGKEES</sequence>
<name>A0ABU3K3P7_9BACT</name>
<dbReference type="EMBL" id="JAQOUE010000001">
    <property type="protein sequence ID" value="MDT7040988.1"/>
    <property type="molecule type" value="Genomic_DNA"/>
</dbReference>
<dbReference type="InterPro" id="IPR000917">
    <property type="entry name" value="Sulfatase_N"/>
</dbReference>
<dbReference type="InterPro" id="IPR052701">
    <property type="entry name" value="GAG_Ulvan_Degrading_Sulfatases"/>
</dbReference>
<keyword evidence="4" id="KW-1185">Reference proteome</keyword>
<dbReference type="SUPFAM" id="SSF53649">
    <property type="entry name" value="Alkaline phosphatase-like"/>
    <property type="match status" value="1"/>
</dbReference>
<comment type="caution">
    <text evidence="3">The sequence shown here is derived from an EMBL/GenBank/DDBJ whole genome shotgun (WGS) entry which is preliminary data.</text>
</comment>
<dbReference type="CDD" id="cd16148">
    <property type="entry name" value="sulfatase_like"/>
    <property type="match status" value="1"/>
</dbReference>
<evidence type="ECO:0000259" key="2">
    <source>
        <dbReference type="Pfam" id="PF00884"/>
    </source>
</evidence>
<dbReference type="InterPro" id="IPR017850">
    <property type="entry name" value="Alkaline_phosphatase_core_sf"/>
</dbReference>
<feature type="domain" description="Sulfatase N-terminal" evidence="2">
    <location>
        <begin position="20"/>
        <end position="337"/>
    </location>
</feature>
<gene>
    <name evidence="3" type="ORF">PPG34_01420</name>
</gene>
<reference evidence="3 4" key="1">
    <citation type="journal article" date="2023" name="ISME J.">
        <title>Cultivation and genomic characterization of novel and ubiquitous marine nitrite-oxidizing bacteria from the Nitrospirales.</title>
        <authorList>
            <person name="Mueller A.J."/>
            <person name="Daebeler A."/>
            <person name="Herbold C.W."/>
            <person name="Kirkegaard R.H."/>
            <person name="Daims H."/>
        </authorList>
    </citation>
    <scope>NUCLEOTIDE SEQUENCE [LARGE SCALE GENOMIC DNA]</scope>
    <source>
        <strain evidence="3 4">EB</strain>
    </source>
</reference>
<dbReference type="PANTHER" id="PTHR43751">
    <property type="entry name" value="SULFATASE"/>
    <property type="match status" value="1"/>
</dbReference>
<feature type="compositionally biased region" description="Basic and acidic residues" evidence="1">
    <location>
        <begin position="467"/>
        <end position="487"/>
    </location>
</feature>
<protein>
    <submittedName>
        <fullName evidence="3">Sulfatase</fullName>
    </submittedName>
</protein>
<proteinExistence type="predicted"/>
<accession>A0ABU3K3P7</accession>
<organism evidence="3 4">
    <name type="scientific">Candidatus Nitronereus thalassa</name>
    <dbReference type="NCBI Taxonomy" id="3020898"/>
    <lineage>
        <taxon>Bacteria</taxon>
        <taxon>Pseudomonadati</taxon>
        <taxon>Nitrospirota</taxon>
        <taxon>Nitrospiria</taxon>
        <taxon>Nitrospirales</taxon>
        <taxon>Nitrospiraceae</taxon>
        <taxon>Candidatus Nitronereus</taxon>
    </lineage>
</organism>
<evidence type="ECO:0000256" key="1">
    <source>
        <dbReference type="SAM" id="MobiDB-lite"/>
    </source>
</evidence>